<dbReference type="InterPro" id="IPR001452">
    <property type="entry name" value="SH3_domain"/>
</dbReference>
<name>A0A8H6U1W6_9AGAR</name>
<evidence type="ECO:0000313" key="6">
    <source>
        <dbReference type="Proteomes" id="UP000620124"/>
    </source>
</evidence>
<keyword evidence="6" id="KW-1185">Reference proteome</keyword>
<dbReference type="Gene3D" id="2.30.30.40">
    <property type="entry name" value="SH3 Domains"/>
    <property type="match status" value="1"/>
</dbReference>
<keyword evidence="1 2" id="KW-0728">SH3 domain</keyword>
<accession>A0A8H6U1W6</accession>
<evidence type="ECO:0000313" key="5">
    <source>
        <dbReference type="EMBL" id="KAF7326891.1"/>
    </source>
</evidence>
<proteinExistence type="predicted"/>
<evidence type="ECO:0000259" key="4">
    <source>
        <dbReference type="PROSITE" id="PS50002"/>
    </source>
</evidence>
<comment type="caution">
    <text evidence="5">The sequence shown here is derived from an EMBL/GenBank/DDBJ whole genome shotgun (WGS) entry which is preliminary data.</text>
</comment>
<evidence type="ECO:0000256" key="2">
    <source>
        <dbReference type="PROSITE-ProRule" id="PRU00192"/>
    </source>
</evidence>
<dbReference type="SUPFAM" id="SSF50044">
    <property type="entry name" value="SH3-domain"/>
    <property type="match status" value="1"/>
</dbReference>
<organism evidence="5 6">
    <name type="scientific">Mycena venus</name>
    <dbReference type="NCBI Taxonomy" id="2733690"/>
    <lineage>
        <taxon>Eukaryota</taxon>
        <taxon>Fungi</taxon>
        <taxon>Dikarya</taxon>
        <taxon>Basidiomycota</taxon>
        <taxon>Agaricomycotina</taxon>
        <taxon>Agaricomycetes</taxon>
        <taxon>Agaricomycetidae</taxon>
        <taxon>Agaricales</taxon>
        <taxon>Marasmiineae</taxon>
        <taxon>Mycenaceae</taxon>
        <taxon>Mycena</taxon>
    </lineage>
</organism>
<dbReference type="Proteomes" id="UP000620124">
    <property type="component" value="Unassembled WGS sequence"/>
</dbReference>
<protein>
    <submittedName>
        <fullName evidence="5">Osmosensor protein</fullName>
    </submittedName>
</protein>
<dbReference type="OrthoDB" id="5983572at2759"/>
<dbReference type="EMBL" id="JACAZI010000039">
    <property type="protein sequence ID" value="KAF7326891.1"/>
    <property type="molecule type" value="Genomic_DNA"/>
</dbReference>
<evidence type="ECO:0000256" key="3">
    <source>
        <dbReference type="SAM" id="MobiDB-lite"/>
    </source>
</evidence>
<feature type="compositionally biased region" description="Polar residues" evidence="3">
    <location>
        <begin position="35"/>
        <end position="47"/>
    </location>
</feature>
<dbReference type="InterPro" id="IPR036028">
    <property type="entry name" value="SH3-like_dom_sf"/>
</dbReference>
<feature type="domain" description="SH3" evidence="4">
    <location>
        <begin position="121"/>
        <end position="179"/>
    </location>
</feature>
<gene>
    <name evidence="5" type="ORF">MVEN_02583000</name>
</gene>
<feature type="region of interest" description="Disordered" evidence="3">
    <location>
        <begin position="24"/>
        <end position="47"/>
    </location>
</feature>
<evidence type="ECO:0000256" key="1">
    <source>
        <dbReference type="ARBA" id="ARBA00022443"/>
    </source>
</evidence>
<reference evidence="5" key="1">
    <citation type="submission" date="2020-05" db="EMBL/GenBank/DDBJ databases">
        <title>Mycena genomes resolve the evolution of fungal bioluminescence.</title>
        <authorList>
            <person name="Tsai I.J."/>
        </authorList>
    </citation>
    <scope>NUCLEOTIDE SEQUENCE</scope>
    <source>
        <strain evidence="5">CCC161011</strain>
    </source>
</reference>
<dbReference type="PRINTS" id="PR00452">
    <property type="entry name" value="SH3DOMAIN"/>
</dbReference>
<dbReference type="PROSITE" id="PS50002">
    <property type="entry name" value="SH3"/>
    <property type="match status" value="1"/>
</dbReference>
<dbReference type="AlphaFoldDB" id="A0A8H6U1W6"/>
<feature type="compositionally biased region" description="Polar residues" evidence="3">
    <location>
        <begin position="68"/>
        <end position="82"/>
    </location>
</feature>
<dbReference type="Pfam" id="PF00018">
    <property type="entry name" value="SH3_1"/>
    <property type="match status" value="1"/>
</dbReference>
<feature type="region of interest" description="Disordered" evidence="3">
    <location>
        <begin position="68"/>
        <end position="93"/>
    </location>
</feature>
<sequence>MRKTNVASVLAPSCPPPQMIQMKRLFTRDEPDQPPVQQRTSRRSTANTMKKLFGLEKPDPPLPISMPISQQKRTPTHQQVSPNEKCEETTPVLPPVTTPVDIWPQSDVVQQQNGTDPTLETFKYKVKALYPYTADDPTEISLNQGEILHIGDRPEADWWQVRKANGTVGLAPSNYLQLL</sequence>
<dbReference type="SMART" id="SM00326">
    <property type="entry name" value="SH3"/>
    <property type="match status" value="1"/>
</dbReference>